<feature type="region of interest" description="Disordered" evidence="5">
    <location>
        <begin position="1"/>
        <end position="165"/>
    </location>
</feature>
<dbReference type="SUPFAM" id="SSF50156">
    <property type="entry name" value="PDZ domain-like"/>
    <property type="match status" value="1"/>
</dbReference>
<feature type="compositionally biased region" description="Basic and acidic residues" evidence="5">
    <location>
        <begin position="69"/>
        <end position="82"/>
    </location>
</feature>
<dbReference type="Proteomes" id="UP001165121">
    <property type="component" value="Unassembled WGS sequence"/>
</dbReference>
<protein>
    <submittedName>
        <fullName evidence="8">Unnamed protein product</fullName>
    </submittedName>
</protein>
<dbReference type="PANTHER" id="PTHR20930:SF0">
    <property type="entry name" value="PROTEIN ILRUN"/>
    <property type="match status" value="1"/>
</dbReference>
<feature type="domain" description="PDZ" evidence="6">
    <location>
        <begin position="329"/>
        <end position="403"/>
    </location>
</feature>
<sequence>MSPATPVESDAAEVETEKSPVAAPLELRKPHEDGAESDRARTDSDDDDDEPHKLLEAAALAQGPSTPVEEPKTPVEEPKTPVEEPPEPSTPTEEHDEPTTPVGEMPPEQSFEDYHDSAGSGERELIVQDEVVGHNQEHGQEMQPVSPAADSGTMELQGQEVDVQTHEVELVIPSPKRPAPLNLVHHDIDDEASDSDEEEVAADDDEEGADLGTPLGYGGAADFGEQDEFASHRFLGPSVASDPSSVRALHSLRRVALHDKPPRFVSEASGVAANSGSVTSSGESSGRNSSSASVIHAPDPKLGLRSQSEADYVEHPLNTYTLTFTEPVLGFNTNVVVSLENELLVEVWSVDKDSPAQRAGVVVGDYLISVNGQPIEAHMTKEQVLDIIQNSTLPRTLVFQRDLHDKDVSQSKSLPDKKHSPAKPLMGRLGAAMSTGASIIGSKWKRKKTIVHPNSFCDGCGMDPIVGALWTCSVCSNYNLCKECYDLGTHGMENSEQMQALSEAIVQYKLQKKCKHFTPEFLLSLRRDICKGRPDKFEYLGEWIANIVVGTSAAKITVRGIEIPSLPPSARQRFVSYLMPLVSNRTDIEVNIEWLPDDADQINAAARASVDRMSAGAYGSSDEDSTEAPRENLEKLRIWISDKKTRTTSPFA</sequence>
<dbReference type="Gene3D" id="3.30.60.90">
    <property type="match status" value="1"/>
</dbReference>
<dbReference type="InterPro" id="IPR036034">
    <property type="entry name" value="PDZ_sf"/>
</dbReference>
<feature type="region of interest" description="Disordered" evidence="5">
    <location>
        <begin position="267"/>
        <end position="300"/>
    </location>
</feature>
<feature type="compositionally biased region" description="Low complexity" evidence="5">
    <location>
        <begin position="275"/>
        <end position="293"/>
    </location>
</feature>
<keyword evidence="1" id="KW-0479">Metal-binding</keyword>
<accession>A0A9W6Y6A2</accession>
<reference evidence="8" key="1">
    <citation type="submission" date="2023-04" db="EMBL/GenBank/DDBJ databases">
        <title>Phytophthora fragariaefolia NBRC 109709.</title>
        <authorList>
            <person name="Ichikawa N."/>
            <person name="Sato H."/>
            <person name="Tonouchi N."/>
        </authorList>
    </citation>
    <scope>NUCLEOTIDE SEQUENCE</scope>
    <source>
        <strain evidence="8">NBRC 109709</strain>
    </source>
</reference>
<dbReference type="InterPro" id="IPR041489">
    <property type="entry name" value="PDZ_6"/>
</dbReference>
<dbReference type="EMBL" id="BSXT01003451">
    <property type="protein sequence ID" value="GMF54134.1"/>
    <property type="molecule type" value="Genomic_DNA"/>
</dbReference>
<dbReference type="PANTHER" id="PTHR20930">
    <property type="entry name" value="OVARIAN CARCINOMA ANTIGEN CA125-RELATED"/>
    <property type="match status" value="1"/>
</dbReference>
<dbReference type="InterPro" id="IPR043145">
    <property type="entry name" value="Znf_ZZ_sf"/>
</dbReference>
<evidence type="ECO:0000256" key="2">
    <source>
        <dbReference type="ARBA" id="ARBA00022771"/>
    </source>
</evidence>
<evidence type="ECO:0000256" key="4">
    <source>
        <dbReference type="PROSITE-ProRule" id="PRU00228"/>
    </source>
</evidence>
<name>A0A9W6Y6A2_9STRA</name>
<evidence type="ECO:0000256" key="1">
    <source>
        <dbReference type="ARBA" id="ARBA00022723"/>
    </source>
</evidence>
<feature type="compositionally biased region" description="Acidic residues" evidence="5">
    <location>
        <begin position="189"/>
        <end position="209"/>
    </location>
</feature>
<dbReference type="InterPro" id="IPR000433">
    <property type="entry name" value="Znf_ZZ"/>
</dbReference>
<evidence type="ECO:0000313" key="8">
    <source>
        <dbReference type="EMBL" id="GMF54134.1"/>
    </source>
</evidence>
<evidence type="ECO:0000313" key="9">
    <source>
        <dbReference type="Proteomes" id="UP001165121"/>
    </source>
</evidence>
<keyword evidence="3" id="KW-0862">Zinc</keyword>
<feature type="region of interest" description="Disordered" evidence="5">
    <location>
        <begin position="187"/>
        <end position="223"/>
    </location>
</feature>
<dbReference type="Pfam" id="PF00569">
    <property type="entry name" value="ZZ"/>
    <property type="match status" value="1"/>
</dbReference>
<dbReference type="Pfam" id="PF17820">
    <property type="entry name" value="PDZ_6"/>
    <property type="match status" value="1"/>
</dbReference>
<dbReference type="InterPro" id="IPR001478">
    <property type="entry name" value="PDZ"/>
</dbReference>
<dbReference type="SMART" id="SM00228">
    <property type="entry name" value="PDZ"/>
    <property type="match status" value="1"/>
</dbReference>
<keyword evidence="9" id="KW-1185">Reference proteome</keyword>
<dbReference type="GO" id="GO:0008270">
    <property type="term" value="F:zinc ion binding"/>
    <property type="evidence" value="ECO:0007669"/>
    <property type="project" value="UniProtKB-KW"/>
</dbReference>
<dbReference type="PROSITE" id="PS50135">
    <property type="entry name" value="ZF_ZZ_2"/>
    <property type="match status" value="1"/>
</dbReference>
<dbReference type="AlphaFoldDB" id="A0A9W6Y6A2"/>
<proteinExistence type="predicted"/>
<organism evidence="8 9">
    <name type="scientific">Phytophthora fragariaefolia</name>
    <dbReference type="NCBI Taxonomy" id="1490495"/>
    <lineage>
        <taxon>Eukaryota</taxon>
        <taxon>Sar</taxon>
        <taxon>Stramenopiles</taxon>
        <taxon>Oomycota</taxon>
        <taxon>Peronosporomycetes</taxon>
        <taxon>Peronosporales</taxon>
        <taxon>Peronosporaceae</taxon>
        <taxon>Phytophthora</taxon>
    </lineage>
</organism>
<dbReference type="PROSITE" id="PS50106">
    <property type="entry name" value="PDZ"/>
    <property type="match status" value="1"/>
</dbReference>
<dbReference type="OrthoDB" id="2122982at2759"/>
<dbReference type="SUPFAM" id="SSF57850">
    <property type="entry name" value="RING/U-box"/>
    <property type="match status" value="1"/>
</dbReference>
<evidence type="ECO:0000259" key="7">
    <source>
        <dbReference type="PROSITE" id="PS50135"/>
    </source>
</evidence>
<evidence type="ECO:0000259" key="6">
    <source>
        <dbReference type="PROSITE" id="PS50106"/>
    </source>
</evidence>
<dbReference type="CDD" id="cd02249">
    <property type="entry name" value="ZZ"/>
    <property type="match status" value="1"/>
</dbReference>
<evidence type="ECO:0000256" key="5">
    <source>
        <dbReference type="SAM" id="MobiDB-lite"/>
    </source>
</evidence>
<dbReference type="Gene3D" id="2.30.42.10">
    <property type="match status" value="1"/>
</dbReference>
<comment type="caution">
    <text evidence="8">The sequence shown here is derived from an EMBL/GenBank/DDBJ whole genome shotgun (WGS) entry which is preliminary data.</text>
</comment>
<dbReference type="SMART" id="SM00291">
    <property type="entry name" value="ZnF_ZZ"/>
    <property type="match status" value="1"/>
</dbReference>
<keyword evidence="2 4" id="KW-0863">Zinc-finger</keyword>
<evidence type="ECO:0000256" key="3">
    <source>
        <dbReference type="ARBA" id="ARBA00022833"/>
    </source>
</evidence>
<feature type="compositionally biased region" description="Basic and acidic residues" evidence="5">
    <location>
        <begin position="112"/>
        <end position="140"/>
    </location>
</feature>
<feature type="domain" description="ZZ-type" evidence="7">
    <location>
        <begin position="452"/>
        <end position="506"/>
    </location>
</feature>
<feature type="compositionally biased region" description="Basic and acidic residues" evidence="5">
    <location>
        <begin position="26"/>
        <end position="43"/>
    </location>
</feature>
<gene>
    <name evidence="8" type="ORF">Pfra01_002250800</name>
</gene>